<dbReference type="InterPro" id="IPR005312">
    <property type="entry name" value="DUF1759"/>
</dbReference>
<accession>A0A232EH43</accession>
<dbReference type="GO" id="GO:0071897">
    <property type="term" value="P:DNA biosynthetic process"/>
    <property type="evidence" value="ECO:0007669"/>
    <property type="project" value="UniProtKB-ARBA"/>
</dbReference>
<keyword evidence="3" id="KW-1185">Reference proteome</keyword>
<comment type="caution">
    <text evidence="2">The sequence shown here is derived from an EMBL/GenBank/DDBJ whole genome shotgun (WGS) entry which is preliminary data.</text>
</comment>
<dbReference type="Proteomes" id="UP000215335">
    <property type="component" value="Unassembled WGS sequence"/>
</dbReference>
<dbReference type="SUPFAM" id="SSF56672">
    <property type="entry name" value="DNA/RNA polymerases"/>
    <property type="match status" value="1"/>
</dbReference>
<evidence type="ECO:0008006" key="4">
    <source>
        <dbReference type="Google" id="ProtNLM"/>
    </source>
</evidence>
<dbReference type="PANTHER" id="PTHR47331:SF1">
    <property type="entry name" value="GAG-LIKE PROTEIN"/>
    <property type="match status" value="1"/>
</dbReference>
<dbReference type="STRING" id="543379.A0A232EH43"/>
<proteinExistence type="predicted"/>
<feature type="compositionally biased region" description="Polar residues" evidence="1">
    <location>
        <begin position="183"/>
        <end position="192"/>
    </location>
</feature>
<evidence type="ECO:0000313" key="3">
    <source>
        <dbReference type="Proteomes" id="UP000215335"/>
    </source>
</evidence>
<dbReference type="AlphaFoldDB" id="A0A232EH43"/>
<feature type="region of interest" description="Disordered" evidence="1">
    <location>
        <begin position="164"/>
        <end position="192"/>
    </location>
</feature>
<dbReference type="InterPro" id="IPR043502">
    <property type="entry name" value="DNA/RNA_pol_sf"/>
</dbReference>
<dbReference type="OrthoDB" id="5920040at2759"/>
<protein>
    <recommendedName>
        <fullName evidence="4">Peptidase aspartic putative domain-containing protein</fullName>
    </recommendedName>
</protein>
<name>A0A232EH43_9HYME</name>
<organism evidence="2 3">
    <name type="scientific">Trichomalopsis sarcophagae</name>
    <dbReference type="NCBI Taxonomy" id="543379"/>
    <lineage>
        <taxon>Eukaryota</taxon>
        <taxon>Metazoa</taxon>
        <taxon>Ecdysozoa</taxon>
        <taxon>Arthropoda</taxon>
        <taxon>Hexapoda</taxon>
        <taxon>Insecta</taxon>
        <taxon>Pterygota</taxon>
        <taxon>Neoptera</taxon>
        <taxon>Endopterygota</taxon>
        <taxon>Hymenoptera</taxon>
        <taxon>Apocrita</taxon>
        <taxon>Proctotrupomorpha</taxon>
        <taxon>Chalcidoidea</taxon>
        <taxon>Pteromalidae</taxon>
        <taxon>Pteromalinae</taxon>
        <taxon>Trichomalopsis</taxon>
    </lineage>
</organism>
<evidence type="ECO:0000313" key="2">
    <source>
        <dbReference type="EMBL" id="OXU17679.1"/>
    </source>
</evidence>
<dbReference type="Pfam" id="PF05380">
    <property type="entry name" value="Peptidase_A17"/>
    <property type="match status" value="1"/>
</dbReference>
<dbReference type="EMBL" id="NNAY01004592">
    <property type="protein sequence ID" value="OXU17679.1"/>
    <property type="molecule type" value="Genomic_DNA"/>
</dbReference>
<reference evidence="2 3" key="1">
    <citation type="journal article" date="2017" name="Curr. Biol.">
        <title>The Evolution of Venom by Co-option of Single-Copy Genes.</title>
        <authorList>
            <person name="Martinson E.O."/>
            <person name="Mrinalini"/>
            <person name="Kelkar Y.D."/>
            <person name="Chang C.H."/>
            <person name="Werren J.H."/>
        </authorList>
    </citation>
    <scope>NUCLEOTIDE SEQUENCE [LARGE SCALE GENOMIC DNA]</scope>
    <source>
        <strain evidence="2 3">Alberta</strain>
        <tissue evidence="2">Whole body</tissue>
    </source>
</reference>
<gene>
    <name evidence="2" type="ORF">TSAR_015131</name>
</gene>
<dbReference type="Pfam" id="PF03564">
    <property type="entry name" value="DUF1759"/>
    <property type="match status" value="1"/>
</dbReference>
<dbReference type="PANTHER" id="PTHR47331">
    <property type="entry name" value="PHD-TYPE DOMAIN-CONTAINING PROTEIN"/>
    <property type="match status" value="1"/>
</dbReference>
<sequence length="947" mass="108318">MCSTEICIHKKDLIFLVIPKLIRDCIIRIDAIKELSFLIDYEFEPSDAYYPLAWEALCKAYNQTCIIVNEHLDKLLTLPIVTEAKPDLLAGLMYTVRHKIALLKALEPNIFEQVVIRILERSLPNSVRSRWVDRLSSDKVPKLDDLFEFIQNTIFKLRQLNDQSKNGRANRKRAGDNNPIVPSKSQKTSTRTFVTTSNIPSQACIKCNQSHRLFTCPEFNDLKMKAKWDLVKTHKLCRNCLYVHPFPCSSTKRCKKCQKDYHTILHSDKNSKDTKFSTQGYSLMARALLDSCSNANLMTSSLASRLQLQTTPRVVNIGAVNNVSTVSNKFVKATFCSNYNNTDNVPNETFPRENFDIPKNRKLADPQFHIPKSIDVLLASESEDIDAYFCHYIPSQACIKCNQSHRLFTCPEFNDLKMKEKWDLVKTHKLCRNCLYVHPFPCSSTKRCKKCQKDHHTILHSDKKSKDTKFTNPCVVNIGAVDNVSTVSKKFVKAIFCSNYNNTDNVPNETFPRENFDIPKNIKLADPQFHIPKSIDALLASVGGSIPNGTTCKISCNAVKLDQLLERFMAVEDLDYQPVSVPDDVACEEHYFEHTTRDSSGRYTVRLPFRKGATLSSLAIGQIKLGDPQSQLMLQKTLFGWVTAGGSIPDGATCKICCNAVKLDQLLERFMAVDDLDYQPVRVPDDVACEEHYVEHTTRDSSGRRFESNPTLKVEYEKDINDYLKLGHTTLCENDDGNRYYLPHHPIIKETSETIKYRKFQKIFWYHEGKIRVFTLNTVTFGVRCAPFLAIRTLHQLAMHEEEHFLRSENLLRREFYVDDFLSGADTLEDILAIQDEMIQLLSHEGFVIRKWSCNHPSALENIDLDCGIQSSTLKINRGVVWDSQRDIFSYSVDPEEPESTTTKRKLLSQIAKIFDPLGLLGPLTLYAKTLVEECWKANITWDESLP</sequence>
<evidence type="ECO:0000256" key="1">
    <source>
        <dbReference type="SAM" id="MobiDB-lite"/>
    </source>
</evidence>
<dbReference type="InterPro" id="IPR008042">
    <property type="entry name" value="Retrotrans_Pao"/>
</dbReference>